<evidence type="ECO:0000313" key="2">
    <source>
        <dbReference type="Proteomes" id="UP001231649"/>
    </source>
</evidence>
<keyword evidence="2" id="KW-1185">Reference proteome</keyword>
<sequence length="362" mass="42015">MVSTYHIVKLFQKATYERYHRSQEEREGCATMSQQDTFEDKICRICLKKGNTPIFKDQGPDIYEDICIFGDIQVSEDDEYPKFLCDSCLKLLDSAVLFRKTAKKSDKVLRSASGKSSKHSNKAQNLNNPETVKENAENSSASVLQNFFSALESENDVHSDDSKSIRCKKKVPKVQCRICFKIITKAYYKEHFALHDQTAAKYVCDICGKSFRQRCSYRNHYFTHSSEFPYKCTMCPYRGRHSGLLKTHMRTHTGDYRYMCTECPARFLTKSNLNKHALKHKEPMLKCDACHRGFHSKLILERHFEADHLGIKNHICNVCGKAFGYRKAMMRHQLDVHKREKKLNGRTPAYIEAEIQKLEDSL</sequence>
<proteinExistence type="predicted"/>
<protein>
    <submittedName>
        <fullName evidence="1">Uncharacterized protein</fullName>
    </submittedName>
</protein>
<comment type="caution">
    <text evidence="1">The sequence shown here is derived from an EMBL/GenBank/DDBJ whole genome shotgun (WGS) entry which is preliminary data.</text>
</comment>
<gene>
    <name evidence="1" type="ORF">PYW08_009759</name>
</gene>
<name>A0ACC2QBR9_9NEOP</name>
<reference evidence="1" key="1">
    <citation type="submission" date="2023-03" db="EMBL/GenBank/DDBJ databases">
        <title>Chromosome-level genomes of two armyworms, Mythimna separata and Mythimna loreyi, provide insights into the biosynthesis and reception of sex pheromones.</title>
        <authorList>
            <person name="Zhao H."/>
        </authorList>
    </citation>
    <scope>NUCLEOTIDE SEQUENCE</scope>
    <source>
        <strain evidence="1">BeijingLab</strain>
    </source>
</reference>
<dbReference type="Proteomes" id="UP001231649">
    <property type="component" value="Chromosome 24"/>
</dbReference>
<accession>A0ACC2QBR9</accession>
<evidence type="ECO:0000313" key="1">
    <source>
        <dbReference type="EMBL" id="KAJ8709755.1"/>
    </source>
</evidence>
<organism evidence="1 2">
    <name type="scientific">Mythimna loreyi</name>
    <dbReference type="NCBI Taxonomy" id="667449"/>
    <lineage>
        <taxon>Eukaryota</taxon>
        <taxon>Metazoa</taxon>
        <taxon>Ecdysozoa</taxon>
        <taxon>Arthropoda</taxon>
        <taxon>Hexapoda</taxon>
        <taxon>Insecta</taxon>
        <taxon>Pterygota</taxon>
        <taxon>Neoptera</taxon>
        <taxon>Endopterygota</taxon>
        <taxon>Lepidoptera</taxon>
        <taxon>Glossata</taxon>
        <taxon>Ditrysia</taxon>
        <taxon>Noctuoidea</taxon>
        <taxon>Noctuidae</taxon>
        <taxon>Noctuinae</taxon>
        <taxon>Hadenini</taxon>
        <taxon>Mythimna</taxon>
    </lineage>
</organism>
<dbReference type="EMBL" id="CM056800">
    <property type="protein sequence ID" value="KAJ8709755.1"/>
    <property type="molecule type" value="Genomic_DNA"/>
</dbReference>